<organism evidence="1 2">
    <name type="scientific">Caerostris extrusa</name>
    <name type="common">Bark spider</name>
    <name type="synonym">Caerostris bankana</name>
    <dbReference type="NCBI Taxonomy" id="172846"/>
    <lineage>
        <taxon>Eukaryota</taxon>
        <taxon>Metazoa</taxon>
        <taxon>Ecdysozoa</taxon>
        <taxon>Arthropoda</taxon>
        <taxon>Chelicerata</taxon>
        <taxon>Arachnida</taxon>
        <taxon>Araneae</taxon>
        <taxon>Araneomorphae</taxon>
        <taxon>Entelegynae</taxon>
        <taxon>Araneoidea</taxon>
        <taxon>Araneidae</taxon>
        <taxon>Caerostris</taxon>
    </lineage>
</organism>
<sequence>MAPLDRPSPHVGAPLSLIRKLPPLKLSQTVLVLIAETPFPPSPMPLCFFEHAMHIKKYRFLPDAKPTEKKKEVKGLEVPSLELALCVCVCAKNELERQKVEIFTVVKECIGGWGGGGRFVFVCVEDVIFGLEVVADQSTSSELSS</sequence>
<protein>
    <submittedName>
        <fullName evidence="1">Uncharacterized protein</fullName>
    </submittedName>
</protein>
<evidence type="ECO:0000313" key="1">
    <source>
        <dbReference type="EMBL" id="GIY69654.1"/>
    </source>
</evidence>
<gene>
    <name evidence="1" type="ORF">CEXT_547181</name>
</gene>
<proteinExistence type="predicted"/>
<reference evidence="1 2" key="1">
    <citation type="submission" date="2021-06" db="EMBL/GenBank/DDBJ databases">
        <title>Caerostris extrusa draft genome.</title>
        <authorList>
            <person name="Kono N."/>
            <person name="Arakawa K."/>
        </authorList>
    </citation>
    <scope>NUCLEOTIDE SEQUENCE [LARGE SCALE GENOMIC DNA]</scope>
</reference>
<accession>A0AAV4VI48</accession>
<keyword evidence="2" id="KW-1185">Reference proteome</keyword>
<dbReference type="Proteomes" id="UP001054945">
    <property type="component" value="Unassembled WGS sequence"/>
</dbReference>
<dbReference type="AlphaFoldDB" id="A0AAV4VI48"/>
<evidence type="ECO:0000313" key="2">
    <source>
        <dbReference type="Proteomes" id="UP001054945"/>
    </source>
</evidence>
<dbReference type="EMBL" id="BPLR01014563">
    <property type="protein sequence ID" value="GIY69654.1"/>
    <property type="molecule type" value="Genomic_DNA"/>
</dbReference>
<name>A0AAV4VI48_CAEEX</name>
<comment type="caution">
    <text evidence="1">The sequence shown here is derived from an EMBL/GenBank/DDBJ whole genome shotgun (WGS) entry which is preliminary data.</text>
</comment>